<protein>
    <submittedName>
        <fullName evidence="2">Uncharacterized protein</fullName>
    </submittedName>
</protein>
<dbReference type="AlphaFoldDB" id="A0A9P7TTV4"/>
<proteinExistence type="predicted"/>
<sequence length="58" mass="6166">GVDLNESESDAASGNTSGNDATILLSLKSKIQVVRLADRVLEAPILQTYGDANAYRED</sequence>
<comment type="caution">
    <text evidence="2">The sequence shown here is derived from an EMBL/GenBank/DDBJ whole genome shotgun (WGS) entry which is preliminary data.</text>
</comment>
<accession>A0A9P7TTV4</accession>
<dbReference type="Proteomes" id="UP000732380">
    <property type="component" value="Unassembled WGS sequence"/>
</dbReference>
<feature type="region of interest" description="Disordered" evidence="1">
    <location>
        <begin position="1"/>
        <end position="20"/>
    </location>
</feature>
<evidence type="ECO:0000313" key="2">
    <source>
        <dbReference type="EMBL" id="KAG6105215.1"/>
    </source>
</evidence>
<organism evidence="2 3">
    <name type="scientific">Claviceps humidiphila</name>
    <dbReference type="NCBI Taxonomy" id="1294629"/>
    <lineage>
        <taxon>Eukaryota</taxon>
        <taxon>Fungi</taxon>
        <taxon>Dikarya</taxon>
        <taxon>Ascomycota</taxon>
        <taxon>Pezizomycotina</taxon>
        <taxon>Sordariomycetes</taxon>
        <taxon>Hypocreomycetidae</taxon>
        <taxon>Hypocreales</taxon>
        <taxon>Clavicipitaceae</taxon>
        <taxon>Claviceps</taxon>
    </lineage>
</organism>
<feature type="non-terminal residue" evidence="2">
    <location>
        <position position="58"/>
    </location>
</feature>
<feature type="compositionally biased region" description="Polar residues" evidence="1">
    <location>
        <begin position="10"/>
        <end position="20"/>
    </location>
</feature>
<evidence type="ECO:0000313" key="3">
    <source>
        <dbReference type="Proteomes" id="UP000732380"/>
    </source>
</evidence>
<gene>
    <name evidence="2" type="ORF">E4U13_007990</name>
</gene>
<evidence type="ECO:0000256" key="1">
    <source>
        <dbReference type="SAM" id="MobiDB-lite"/>
    </source>
</evidence>
<dbReference type="EMBL" id="SRQM01000858">
    <property type="protein sequence ID" value="KAG6105215.1"/>
    <property type="molecule type" value="Genomic_DNA"/>
</dbReference>
<name>A0A9P7TTV4_9HYPO</name>
<reference evidence="2 3" key="1">
    <citation type="journal article" date="2020" name="bioRxiv">
        <title>Whole genome comparisons of ergot fungi reveals the divergence and evolution of species within the genus Claviceps are the result of varying mechanisms driving genome evolution and host range expansion.</title>
        <authorList>
            <person name="Wyka S.A."/>
            <person name="Mondo S.J."/>
            <person name="Liu M."/>
            <person name="Dettman J."/>
            <person name="Nalam V."/>
            <person name="Broders K.D."/>
        </authorList>
    </citation>
    <scope>NUCLEOTIDE SEQUENCE [LARGE SCALE GENOMIC DNA]</scope>
    <source>
        <strain evidence="2 3">LM576</strain>
    </source>
</reference>
<keyword evidence="3" id="KW-1185">Reference proteome</keyword>